<dbReference type="Proteomes" id="UP000518605">
    <property type="component" value="Unassembled WGS sequence"/>
</dbReference>
<comment type="caution">
    <text evidence="1">The sequence shown here is derived from an EMBL/GenBank/DDBJ whole genome shotgun (WGS) entry which is preliminary data.</text>
</comment>
<dbReference type="EMBL" id="JACHXW010000005">
    <property type="protein sequence ID" value="MBB3152297.1"/>
    <property type="molecule type" value="Genomic_DNA"/>
</dbReference>
<dbReference type="Pfam" id="PF14070">
    <property type="entry name" value="YjfB_motility"/>
    <property type="match status" value="1"/>
</dbReference>
<evidence type="ECO:0000313" key="2">
    <source>
        <dbReference type="Proteomes" id="UP000518605"/>
    </source>
</evidence>
<evidence type="ECO:0000313" key="1">
    <source>
        <dbReference type="EMBL" id="MBB3152297.1"/>
    </source>
</evidence>
<dbReference type="AlphaFoldDB" id="A0A7W5C6Z4"/>
<evidence type="ECO:0008006" key="3">
    <source>
        <dbReference type="Google" id="ProtNLM"/>
    </source>
</evidence>
<reference evidence="1 2" key="1">
    <citation type="submission" date="2020-08" db="EMBL/GenBank/DDBJ databases">
        <title>Genomic Encyclopedia of Type Strains, Phase III (KMG-III): the genomes of soil and plant-associated and newly described type strains.</title>
        <authorList>
            <person name="Whitman W."/>
        </authorList>
    </citation>
    <scope>NUCLEOTIDE SEQUENCE [LARGE SCALE GENOMIC DNA]</scope>
    <source>
        <strain evidence="1 2">CECT 8234</strain>
    </source>
</reference>
<dbReference type="InterPro" id="IPR025906">
    <property type="entry name" value="YjfB_motility"/>
</dbReference>
<name>A0A7W5C6Z4_9BACL</name>
<gene>
    <name evidence="1" type="ORF">FHS16_002343</name>
</gene>
<organism evidence="1 2">
    <name type="scientific">Paenibacillus endophyticus</name>
    <dbReference type="NCBI Taxonomy" id="1294268"/>
    <lineage>
        <taxon>Bacteria</taxon>
        <taxon>Bacillati</taxon>
        <taxon>Bacillota</taxon>
        <taxon>Bacilli</taxon>
        <taxon>Bacillales</taxon>
        <taxon>Paenibacillaceae</taxon>
        <taxon>Paenibacillus</taxon>
    </lineage>
</organism>
<accession>A0A7W5C6Z4</accession>
<protein>
    <recommendedName>
        <fullName evidence="3">Motility protein</fullName>
    </recommendedName>
</protein>
<sequence length="57" mass="6064">MDIAAASIVMNQNSLALAANIQVLSLAKEQATQQGQDIVNMLKSAQPNLGQTIDIRI</sequence>
<keyword evidence="2" id="KW-1185">Reference proteome</keyword>
<dbReference type="RefSeq" id="WP_183562047.1">
    <property type="nucleotide sequence ID" value="NZ_CBCSLB010000003.1"/>
</dbReference>
<proteinExistence type="predicted"/>